<dbReference type="EMBL" id="MU167317">
    <property type="protein sequence ID" value="KAG0143495.1"/>
    <property type="molecule type" value="Genomic_DNA"/>
</dbReference>
<feature type="transmembrane region" description="Helical" evidence="8">
    <location>
        <begin position="265"/>
        <end position="287"/>
    </location>
</feature>
<dbReference type="PANTHER" id="PTHR12428">
    <property type="entry name" value="OXA1"/>
    <property type="match status" value="1"/>
</dbReference>
<dbReference type="Pfam" id="PF02096">
    <property type="entry name" value="60KD_IMP"/>
    <property type="match status" value="1"/>
</dbReference>
<keyword evidence="5 8" id="KW-0472">Membrane</keyword>
<evidence type="ECO:0000313" key="10">
    <source>
        <dbReference type="EMBL" id="KAG0143495.1"/>
    </source>
</evidence>
<protein>
    <recommendedName>
        <fullName evidence="9">Membrane insertase YidC/Oxa/ALB C-terminal domain-containing protein</fullName>
    </recommendedName>
</protein>
<comment type="similarity">
    <text evidence="2 6">Belongs to the OXA1/ALB3/YidC family.</text>
</comment>
<comment type="subcellular location">
    <subcellularLocation>
        <location evidence="1 6">Membrane</location>
        <topology evidence="1 6">Multi-pass membrane protein</topology>
    </subcellularLocation>
</comment>
<keyword evidence="11" id="KW-1185">Reference proteome</keyword>
<dbReference type="PANTHER" id="PTHR12428:SF65">
    <property type="entry name" value="CYTOCHROME C OXIDASE ASSEMBLY PROTEIN COX18, MITOCHONDRIAL"/>
    <property type="match status" value="1"/>
</dbReference>
<dbReference type="OrthoDB" id="2436667at2759"/>
<dbReference type="Proteomes" id="UP000886653">
    <property type="component" value="Unassembled WGS sequence"/>
</dbReference>
<comment type="caution">
    <text evidence="10">The sequence shown here is derived from an EMBL/GenBank/DDBJ whole genome shotgun (WGS) entry which is preliminary data.</text>
</comment>
<evidence type="ECO:0000256" key="5">
    <source>
        <dbReference type="ARBA" id="ARBA00023136"/>
    </source>
</evidence>
<name>A0A9P6NH19_9BASI</name>
<dbReference type="InterPro" id="IPR028055">
    <property type="entry name" value="YidC/Oxa/ALB_C"/>
</dbReference>
<dbReference type="AlphaFoldDB" id="A0A9P6NH19"/>
<reference evidence="10" key="1">
    <citation type="submission" date="2013-11" db="EMBL/GenBank/DDBJ databases">
        <title>Genome sequence of the fusiform rust pathogen reveals effectors for host alternation and coevolution with pine.</title>
        <authorList>
            <consortium name="DOE Joint Genome Institute"/>
            <person name="Smith K."/>
            <person name="Pendleton A."/>
            <person name="Kubisiak T."/>
            <person name="Anderson C."/>
            <person name="Salamov A."/>
            <person name="Aerts A."/>
            <person name="Riley R."/>
            <person name="Clum A."/>
            <person name="Lindquist E."/>
            <person name="Ence D."/>
            <person name="Campbell M."/>
            <person name="Kronenberg Z."/>
            <person name="Feau N."/>
            <person name="Dhillon B."/>
            <person name="Hamelin R."/>
            <person name="Burleigh J."/>
            <person name="Smith J."/>
            <person name="Yandell M."/>
            <person name="Nelson C."/>
            <person name="Grigoriev I."/>
            <person name="Davis J."/>
        </authorList>
    </citation>
    <scope>NUCLEOTIDE SEQUENCE</scope>
    <source>
        <strain evidence="10">G11</strain>
    </source>
</reference>
<feature type="domain" description="Membrane insertase YidC/Oxa/ALB C-terminal" evidence="9">
    <location>
        <begin position="69"/>
        <end position="301"/>
    </location>
</feature>
<organism evidence="10 11">
    <name type="scientific">Cronartium quercuum f. sp. fusiforme G11</name>
    <dbReference type="NCBI Taxonomy" id="708437"/>
    <lineage>
        <taxon>Eukaryota</taxon>
        <taxon>Fungi</taxon>
        <taxon>Dikarya</taxon>
        <taxon>Basidiomycota</taxon>
        <taxon>Pucciniomycotina</taxon>
        <taxon>Pucciniomycetes</taxon>
        <taxon>Pucciniales</taxon>
        <taxon>Coleosporiaceae</taxon>
        <taxon>Cronartium</taxon>
    </lineage>
</organism>
<keyword evidence="3 6" id="KW-0812">Transmembrane</keyword>
<evidence type="ECO:0000313" key="11">
    <source>
        <dbReference type="Proteomes" id="UP000886653"/>
    </source>
</evidence>
<evidence type="ECO:0000256" key="6">
    <source>
        <dbReference type="RuleBase" id="RU003945"/>
    </source>
</evidence>
<accession>A0A9P6NH19</accession>
<dbReference type="InterPro" id="IPR001708">
    <property type="entry name" value="YidC/ALB3/OXA1/COX18"/>
</dbReference>
<evidence type="ECO:0000259" key="9">
    <source>
        <dbReference type="Pfam" id="PF02096"/>
    </source>
</evidence>
<evidence type="ECO:0000256" key="3">
    <source>
        <dbReference type="ARBA" id="ARBA00022692"/>
    </source>
</evidence>
<evidence type="ECO:0000256" key="2">
    <source>
        <dbReference type="ARBA" id="ARBA00009877"/>
    </source>
</evidence>
<evidence type="ECO:0000256" key="8">
    <source>
        <dbReference type="SAM" id="Phobius"/>
    </source>
</evidence>
<dbReference type="GO" id="GO:0033617">
    <property type="term" value="P:mitochondrial respiratory chain complex IV assembly"/>
    <property type="evidence" value="ECO:0007669"/>
    <property type="project" value="TreeGrafter"/>
</dbReference>
<sequence length="335" mass="37332">MFARQVFRLSTSTRFRPLPVVPRSPNRTLSSQSNAAVVVGTLDPTIYGQLIHQLSQTFLAAQSLPLSYATTTVLLTITVRSLTTLPASLWARARIRRLEREVVPQMKAFRSQIARRANRTFKTEAEIGIYKHHLQTLLKTELVRLQTVHRCRPLTTLLGSLSVHVPVIFLLTTVLRQACETAVAEFPAHALVLERSPLLGESMIQEDLGLVIGCWMAFLVNIELNWALRQARLKPPALGPPSAPPTALARGLAFWTPERIRTTGFVAGVFMMAYASFQPALVVLYWFTSNLFSTVQSLCFNYLDRGDHQSSSPSPVLPVNEPRPRSGRASLPKIL</sequence>
<gene>
    <name evidence="10" type="ORF">CROQUDRAFT_48709</name>
</gene>
<evidence type="ECO:0000256" key="4">
    <source>
        <dbReference type="ARBA" id="ARBA00022989"/>
    </source>
</evidence>
<dbReference type="GO" id="GO:0005743">
    <property type="term" value="C:mitochondrial inner membrane"/>
    <property type="evidence" value="ECO:0007669"/>
    <property type="project" value="TreeGrafter"/>
</dbReference>
<proteinExistence type="inferred from homology"/>
<feature type="region of interest" description="Disordered" evidence="7">
    <location>
        <begin position="310"/>
        <end position="335"/>
    </location>
</feature>
<evidence type="ECO:0000256" key="1">
    <source>
        <dbReference type="ARBA" id="ARBA00004141"/>
    </source>
</evidence>
<evidence type="ECO:0000256" key="7">
    <source>
        <dbReference type="SAM" id="MobiDB-lite"/>
    </source>
</evidence>
<dbReference type="GO" id="GO:0032977">
    <property type="term" value="F:membrane insertase activity"/>
    <property type="evidence" value="ECO:0007669"/>
    <property type="project" value="InterPro"/>
</dbReference>
<keyword evidence="4 8" id="KW-1133">Transmembrane helix</keyword>
<dbReference type="GO" id="GO:0032979">
    <property type="term" value="P:protein insertion into mitochondrial inner membrane from matrix"/>
    <property type="evidence" value="ECO:0007669"/>
    <property type="project" value="TreeGrafter"/>
</dbReference>